<evidence type="ECO:0000313" key="1">
    <source>
        <dbReference type="EMBL" id="KUI61363.1"/>
    </source>
</evidence>
<proteinExistence type="predicted"/>
<protein>
    <submittedName>
        <fullName evidence="1">Uncharacterized protein</fullName>
    </submittedName>
</protein>
<organism evidence="1 2">
    <name type="scientific">Cytospora mali</name>
    <name type="common">Apple Valsa canker fungus</name>
    <name type="synonym">Valsa mali</name>
    <dbReference type="NCBI Taxonomy" id="578113"/>
    <lineage>
        <taxon>Eukaryota</taxon>
        <taxon>Fungi</taxon>
        <taxon>Dikarya</taxon>
        <taxon>Ascomycota</taxon>
        <taxon>Pezizomycotina</taxon>
        <taxon>Sordariomycetes</taxon>
        <taxon>Sordariomycetidae</taxon>
        <taxon>Diaporthales</taxon>
        <taxon>Cytosporaceae</taxon>
        <taxon>Cytospora</taxon>
    </lineage>
</organism>
<dbReference type="AlphaFoldDB" id="A0A194VBV5"/>
<gene>
    <name evidence="1" type="ORF">VP1G_11339</name>
</gene>
<evidence type="ECO:0000313" key="2">
    <source>
        <dbReference type="Proteomes" id="UP000078576"/>
    </source>
</evidence>
<name>A0A194VBV5_CYTMA</name>
<dbReference type="Proteomes" id="UP000078576">
    <property type="component" value="Unassembled WGS sequence"/>
</dbReference>
<keyword evidence="2" id="KW-1185">Reference proteome</keyword>
<sequence length="257" mass="27363">MSLEDACAAPSGFGGSLVLSSCIWIGAATPTGLIPGSDLASIESRVSDTNLNVKGLRLMSSEATSLFVGAQTNVSGFCAKERLYGSGRVDPVHRGTRGTRGTWGFGDRGGSFNDRLREAGAEVGHAVVSAVGRWVKTPGIHAGAVEGEDVVVVGQVGRGGESGVQTPRLARGWEELRDVIAVCRLSLDDGRARRRVGNGAVVDDFLATIYLCGRGETTGVMERHGWIEERIIKIPIDESRSVTWSTVGHFRQRRRDG</sequence>
<dbReference type="EMBL" id="KN714774">
    <property type="protein sequence ID" value="KUI61363.1"/>
    <property type="molecule type" value="Genomic_DNA"/>
</dbReference>
<reference evidence="2" key="1">
    <citation type="submission" date="2014-12" db="EMBL/GenBank/DDBJ databases">
        <title>Genome Sequence of Valsa Canker Pathogens Uncovers a Specific Adaption of Colonization on Woody Bark.</title>
        <authorList>
            <person name="Yin Z."/>
            <person name="Liu H."/>
            <person name="Gao X."/>
            <person name="Li Z."/>
            <person name="Song N."/>
            <person name="Ke X."/>
            <person name="Dai Q."/>
            <person name="Wu Y."/>
            <person name="Sun Y."/>
            <person name="Xu J.-R."/>
            <person name="Kang Z.K."/>
            <person name="Wang L."/>
            <person name="Huang L."/>
        </authorList>
    </citation>
    <scope>NUCLEOTIDE SEQUENCE [LARGE SCALE GENOMIC DNA]</scope>
    <source>
        <strain evidence="2">SXYL134</strain>
    </source>
</reference>
<accession>A0A194VBV5</accession>